<dbReference type="GO" id="GO:0150094">
    <property type="term" value="P:amyloid-beta clearance by cellular catabolic process"/>
    <property type="evidence" value="ECO:0007669"/>
    <property type="project" value="TreeGrafter"/>
</dbReference>
<keyword evidence="12" id="KW-0813">Transport</keyword>
<name>W5KH52_ASTMX</name>
<evidence type="ECO:0000256" key="28">
    <source>
        <dbReference type="ARBA" id="ARBA00029966"/>
    </source>
</evidence>
<reference evidence="34" key="3">
    <citation type="submission" date="2025-08" db="UniProtKB">
        <authorList>
            <consortium name="Ensembl"/>
        </authorList>
    </citation>
    <scope>IDENTIFICATION</scope>
</reference>
<evidence type="ECO:0000256" key="19">
    <source>
        <dbReference type="ARBA" id="ARBA00023034"/>
    </source>
</evidence>
<dbReference type="GO" id="GO:0005794">
    <property type="term" value="C:Golgi apparatus"/>
    <property type="evidence" value="ECO:0007669"/>
    <property type="project" value="UniProtKB-SubCell"/>
</dbReference>
<reference evidence="35" key="1">
    <citation type="submission" date="2013-03" db="EMBL/GenBank/DDBJ databases">
        <authorList>
            <person name="Jeffery W."/>
            <person name="Warren W."/>
            <person name="Wilson R.K."/>
        </authorList>
    </citation>
    <scope>NUCLEOTIDE SEQUENCE</scope>
    <source>
        <strain evidence="35">female</strain>
    </source>
</reference>
<comment type="catalytic activity">
    <reaction evidence="2">
        <text>(9Z)-octadecenoate(out) = (9Z)-octadecenoate(in)</text>
        <dbReference type="Rhea" id="RHEA:33655"/>
        <dbReference type="ChEBI" id="CHEBI:30823"/>
    </reaction>
    <physiologicalReaction direction="left-to-right" evidence="2">
        <dbReference type="Rhea" id="RHEA:33656"/>
    </physiologicalReaction>
</comment>
<comment type="catalytic activity">
    <reaction evidence="4">
        <text>tetradecanoate(out) = tetradecanoate(in)</text>
        <dbReference type="Rhea" id="RHEA:45252"/>
        <dbReference type="ChEBI" id="CHEBI:30807"/>
    </reaction>
    <physiologicalReaction direction="left-to-right" evidence="4">
        <dbReference type="Rhea" id="RHEA:45253"/>
    </physiologicalReaction>
</comment>
<evidence type="ECO:0000256" key="16">
    <source>
        <dbReference type="ARBA" id="ARBA00022843"/>
    </source>
</evidence>
<dbReference type="eggNOG" id="KOG3776">
    <property type="taxonomic scope" value="Eukaryota"/>
</dbReference>
<evidence type="ECO:0000256" key="8">
    <source>
        <dbReference type="ARBA" id="ARBA00004555"/>
    </source>
</evidence>
<keyword evidence="23 32" id="KW-1015">Disulfide bond</keyword>
<evidence type="ECO:0000256" key="15">
    <source>
        <dbReference type="ARBA" id="ARBA00022692"/>
    </source>
</evidence>
<dbReference type="PRINTS" id="PR01609">
    <property type="entry name" value="CD36FAMILY"/>
</dbReference>
<keyword evidence="20" id="KW-0445">Lipid transport</keyword>
<evidence type="ECO:0000256" key="17">
    <source>
        <dbReference type="ARBA" id="ARBA00022889"/>
    </source>
</evidence>
<evidence type="ECO:0000256" key="9">
    <source>
        <dbReference type="ARBA" id="ARBA00004651"/>
    </source>
</evidence>
<dbReference type="Ensembl" id="ENSAMXT00000006914.2">
    <property type="protein sequence ID" value="ENSAMXP00000006914.2"/>
    <property type="gene ID" value="ENSAMXG00000006720.2"/>
</dbReference>
<comment type="catalytic activity">
    <reaction evidence="5">
        <text>butanoate(out) = butanoate(in)</text>
        <dbReference type="Rhea" id="RHEA:45248"/>
        <dbReference type="ChEBI" id="CHEBI:17968"/>
    </reaction>
    <physiologicalReaction direction="left-to-right" evidence="5">
        <dbReference type="Rhea" id="RHEA:45249"/>
    </physiologicalReaction>
</comment>
<evidence type="ECO:0000256" key="32">
    <source>
        <dbReference type="PIRSR" id="PIRSR605428-52"/>
    </source>
</evidence>
<dbReference type="GO" id="GO:0019915">
    <property type="term" value="P:lipid storage"/>
    <property type="evidence" value="ECO:0007669"/>
    <property type="project" value="TreeGrafter"/>
</dbReference>
<dbReference type="KEGG" id="amex:103041379"/>
<dbReference type="GO" id="GO:0042953">
    <property type="term" value="P:lipoprotein transport"/>
    <property type="evidence" value="ECO:0007669"/>
    <property type="project" value="TreeGrafter"/>
</dbReference>
<dbReference type="InterPro" id="IPR005428">
    <property type="entry name" value="CD36/SCARB1/SNMP1"/>
</dbReference>
<keyword evidence="16" id="KW-0832">Ubl conjugation</keyword>
<dbReference type="RefSeq" id="XP_022527183.1">
    <property type="nucleotide sequence ID" value="XM_022671462.2"/>
</dbReference>
<dbReference type="GO" id="GO:0034694">
    <property type="term" value="P:response to prostaglandin"/>
    <property type="evidence" value="ECO:0007669"/>
    <property type="project" value="Ensembl"/>
</dbReference>
<keyword evidence="25" id="KW-0325">Glycoprotein</keyword>
<protein>
    <recommendedName>
        <fullName evidence="11">Platelet glycoprotein 4</fullName>
    </recommendedName>
    <alternativeName>
        <fullName evidence="31">Glycoprotein IIIb</fullName>
    </alternativeName>
    <alternativeName>
        <fullName evidence="29">PAS IV</fullName>
    </alternativeName>
    <alternativeName>
        <fullName evidence="30">PAS-4</fullName>
    </alternativeName>
    <alternativeName>
        <fullName evidence="28">Platelet glycoprotein IV</fullName>
    </alternativeName>
</protein>
<evidence type="ECO:0000256" key="7">
    <source>
        <dbReference type="ARBA" id="ARBA00004285"/>
    </source>
</evidence>
<sequence length="466" mass="52109">MGCSCCSTRCWLIAGSVTGALVCLLGVILIPVGNLVIENTVKQESVLEEGTTAFETWNSTGTPIYRQFWLFDVQNPDDVVANGSNPQVIQKGPYTYRTRYLHKENITALKNHTISFMLPSGAIFEPSMSVGTEEDNVTSINLAVAGVYSLIDHTVANMLIQLSKATLFQRRTVRELLWGYTDPMLKSTLGVFYPYNNTFDGPYSVFTGKDDITKVAYIDNWRGYPTVSFWKDRYCDMINGTDGSSFPPFLDKKKPLYFFSSDICRSVYGEYEGSEDLKGITVYRYTLPDSTFASPTINPHNKCYCTNYEATNNCTMAGVLDIKTCTGSPVFISLPHFLHGSPDLLEVVDGLRPDDVEHKTFLDVEPTTGFTLRFAKRLQINMGYGPSKEIKILNQIKHNTLLPILWLNETAMLDDETADRLKTELFGRVAMLEVVQISLIVIGAVLCVLCLIGICVQHSNRRKVIA</sequence>
<dbReference type="InParanoid" id="W5KH52"/>
<dbReference type="Pfam" id="PF01130">
    <property type="entry name" value="CD36"/>
    <property type="match status" value="1"/>
</dbReference>
<dbReference type="GO" id="GO:0006955">
    <property type="term" value="P:immune response"/>
    <property type="evidence" value="ECO:0007669"/>
    <property type="project" value="Ensembl"/>
</dbReference>
<keyword evidence="13" id="KW-1003">Cell membrane</keyword>
<keyword evidence="26" id="KW-0449">Lipoprotein</keyword>
<dbReference type="AlphaFoldDB" id="W5KH52"/>
<dbReference type="GO" id="GO:0034383">
    <property type="term" value="P:low-density lipoprotein particle clearance"/>
    <property type="evidence" value="ECO:0007669"/>
    <property type="project" value="TreeGrafter"/>
</dbReference>
<evidence type="ECO:0000256" key="30">
    <source>
        <dbReference type="ARBA" id="ARBA00032188"/>
    </source>
</evidence>
<evidence type="ECO:0000256" key="13">
    <source>
        <dbReference type="ARBA" id="ARBA00022475"/>
    </source>
</evidence>
<dbReference type="Bgee" id="ENSAMXG00000006720">
    <property type="expression patterns" value="Expressed in intestine and 8 other cell types or tissues"/>
</dbReference>
<keyword evidence="21 33" id="KW-0472">Membrane</keyword>
<keyword evidence="17" id="KW-0130">Cell adhesion</keyword>
<evidence type="ECO:0000256" key="11">
    <source>
        <dbReference type="ARBA" id="ARBA00020772"/>
    </source>
</evidence>
<organism evidence="34 35">
    <name type="scientific">Astyanax mexicanus</name>
    <name type="common">Blind cave fish</name>
    <name type="synonym">Astyanax fasciatus mexicanus</name>
    <dbReference type="NCBI Taxonomy" id="7994"/>
    <lineage>
        <taxon>Eukaryota</taxon>
        <taxon>Metazoa</taxon>
        <taxon>Chordata</taxon>
        <taxon>Craniata</taxon>
        <taxon>Vertebrata</taxon>
        <taxon>Euteleostomi</taxon>
        <taxon>Actinopterygii</taxon>
        <taxon>Neopterygii</taxon>
        <taxon>Teleostei</taxon>
        <taxon>Ostariophysi</taxon>
        <taxon>Characiformes</taxon>
        <taxon>Characoidei</taxon>
        <taxon>Acestrorhamphidae</taxon>
        <taxon>Acestrorhamphinae</taxon>
        <taxon>Astyanax</taxon>
    </lineage>
</organism>
<evidence type="ECO:0000256" key="12">
    <source>
        <dbReference type="ARBA" id="ARBA00022448"/>
    </source>
</evidence>
<comment type="catalytic activity">
    <reaction evidence="1">
        <text>(9Z,12Z)-octadecadienoate(out) = (9Z,12Z)-octadecadienoate(in)</text>
        <dbReference type="Rhea" id="RHEA:45264"/>
        <dbReference type="ChEBI" id="CHEBI:30245"/>
    </reaction>
    <physiologicalReaction direction="left-to-right" evidence="1">
        <dbReference type="Rhea" id="RHEA:45265"/>
    </physiologicalReaction>
</comment>
<dbReference type="GO" id="GO:0005044">
    <property type="term" value="F:scavenger receptor activity"/>
    <property type="evidence" value="ECO:0007669"/>
    <property type="project" value="TreeGrafter"/>
</dbReference>
<evidence type="ECO:0000256" key="20">
    <source>
        <dbReference type="ARBA" id="ARBA00023055"/>
    </source>
</evidence>
<keyword evidence="15 33" id="KW-0812">Transmembrane</keyword>
<evidence type="ECO:0000256" key="22">
    <source>
        <dbReference type="ARBA" id="ARBA00023139"/>
    </source>
</evidence>
<reference evidence="34" key="4">
    <citation type="submission" date="2025-09" db="UniProtKB">
        <authorList>
            <consortium name="Ensembl"/>
        </authorList>
    </citation>
    <scope>IDENTIFICATION</scope>
</reference>
<dbReference type="GO" id="GO:0009986">
    <property type="term" value="C:cell surface"/>
    <property type="evidence" value="ECO:0007669"/>
    <property type="project" value="TreeGrafter"/>
</dbReference>
<feature type="transmembrane region" description="Helical" evidence="33">
    <location>
        <begin position="434"/>
        <end position="456"/>
    </location>
</feature>
<keyword evidence="18 33" id="KW-1133">Transmembrane helix</keyword>
<dbReference type="GO" id="GO:0006898">
    <property type="term" value="P:receptor-mediated endocytosis"/>
    <property type="evidence" value="ECO:0007669"/>
    <property type="project" value="TreeGrafter"/>
</dbReference>
<keyword evidence="14" id="KW-1017">Isopeptide bond</keyword>
<dbReference type="GO" id="GO:0005901">
    <property type="term" value="C:caveola"/>
    <property type="evidence" value="ECO:0007669"/>
    <property type="project" value="TreeGrafter"/>
</dbReference>
<dbReference type="GO" id="GO:0007606">
    <property type="term" value="P:sensory perception of chemical stimulus"/>
    <property type="evidence" value="ECO:0007669"/>
    <property type="project" value="Ensembl"/>
</dbReference>
<comment type="catalytic activity">
    <reaction evidence="3">
        <text>hexadecanoate(out) = hexadecanoate(in)</text>
        <dbReference type="Rhea" id="RHEA:45256"/>
        <dbReference type="ChEBI" id="CHEBI:7896"/>
    </reaction>
    <physiologicalReaction direction="left-to-right" evidence="3">
        <dbReference type="Rhea" id="RHEA:45257"/>
    </physiologicalReaction>
</comment>
<dbReference type="GO" id="GO:0007155">
    <property type="term" value="P:cell adhesion"/>
    <property type="evidence" value="ECO:0007669"/>
    <property type="project" value="UniProtKB-KW"/>
</dbReference>
<evidence type="ECO:0000256" key="18">
    <source>
        <dbReference type="ARBA" id="ARBA00022989"/>
    </source>
</evidence>
<feature type="disulfide bond" evidence="32">
    <location>
        <begin position="264"/>
        <end position="325"/>
    </location>
</feature>
<keyword evidence="35" id="KW-1185">Reference proteome</keyword>
<comment type="similarity">
    <text evidence="10">Belongs to the CD36 family.</text>
</comment>
<evidence type="ECO:0000256" key="24">
    <source>
        <dbReference type="ARBA" id="ARBA00023170"/>
    </source>
</evidence>
<keyword evidence="24" id="KW-0675">Receptor</keyword>
<evidence type="ECO:0000256" key="2">
    <source>
        <dbReference type="ARBA" id="ARBA00000626"/>
    </source>
</evidence>
<dbReference type="GO" id="GO:0005041">
    <property type="term" value="F:low-density lipoprotein particle receptor activity"/>
    <property type="evidence" value="ECO:0007669"/>
    <property type="project" value="TreeGrafter"/>
</dbReference>
<dbReference type="GeneID" id="103041379"/>
<proteinExistence type="inferred from homology"/>
<feature type="transmembrane region" description="Helical" evidence="33">
    <location>
        <begin position="12"/>
        <end position="37"/>
    </location>
</feature>
<dbReference type="GO" id="GO:0042742">
    <property type="term" value="P:defense response to bacterium"/>
    <property type="evidence" value="ECO:0007669"/>
    <property type="project" value="Ensembl"/>
</dbReference>
<dbReference type="GO" id="GO:0044539">
    <property type="term" value="P:long-chain fatty acid import into cell"/>
    <property type="evidence" value="ECO:0007669"/>
    <property type="project" value="TreeGrafter"/>
</dbReference>
<feature type="disulfide bond" evidence="32">
    <location>
        <begin position="305"/>
        <end position="314"/>
    </location>
</feature>
<evidence type="ECO:0000256" key="29">
    <source>
        <dbReference type="ARBA" id="ARBA00031821"/>
    </source>
</evidence>
<evidence type="ECO:0000256" key="21">
    <source>
        <dbReference type="ARBA" id="ARBA00023136"/>
    </source>
</evidence>
<evidence type="ECO:0000256" key="14">
    <source>
        <dbReference type="ARBA" id="ARBA00022499"/>
    </source>
</evidence>
<evidence type="ECO:0000256" key="26">
    <source>
        <dbReference type="ARBA" id="ARBA00023288"/>
    </source>
</evidence>
<evidence type="ECO:0000256" key="25">
    <source>
        <dbReference type="ARBA" id="ARBA00023180"/>
    </source>
</evidence>
<feature type="disulfide bond" evidence="32">
    <location>
        <begin position="235"/>
        <end position="303"/>
    </location>
</feature>
<keyword evidence="22" id="KW-0564">Palmitate</keyword>
<dbReference type="GeneTree" id="ENSGT00940000153372"/>
<evidence type="ECO:0000256" key="5">
    <source>
        <dbReference type="ARBA" id="ARBA00001892"/>
    </source>
</evidence>
<dbReference type="GO" id="GO:0016324">
    <property type="term" value="C:apical plasma membrane"/>
    <property type="evidence" value="ECO:0007669"/>
    <property type="project" value="UniProtKB-SubCell"/>
</dbReference>
<dbReference type="GO" id="GO:0030169">
    <property type="term" value="F:low-density lipoprotein particle binding"/>
    <property type="evidence" value="ECO:0007669"/>
    <property type="project" value="TreeGrafter"/>
</dbReference>
<evidence type="ECO:0000256" key="3">
    <source>
        <dbReference type="ARBA" id="ARBA00000934"/>
    </source>
</evidence>
<evidence type="ECO:0000256" key="10">
    <source>
        <dbReference type="ARBA" id="ARBA00010532"/>
    </source>
</evidence>
<dbReference type="InterPro" id="IPR002159">
    <property type="entry name" value="CD36_fam"/>
</dbReference>
<dbReference type="STRING" id="7994.ENSAMXP00000006914"/>
<dbReference type="HOGENOM" id="CLU_019853_0_0_1"/>
<evidence type="ECO:0000256" key="6">
    <source>
        <dbReference type="ARBA" id="ARBA00004221"/>
    </source>
</evidence>
<accession>W5KH52</accession>
<evidence type="ECO:0000313" key="34">
    <source>
        <dbReference type="Ensembl" id="ENSAMXP00000006914.2"/>
    </source>
</evidence>
<comment type="catalytic activity">
    <reaction evidence="27">
        <text>tetracosanoate(out) = tetracosanoate(in)</text>
        <dbReference type="Rhea" id="RHEA:45260"/>
        <dbReference type="ChEBI" id="CHEBI:31014"/>
    </reaction>
    <physiologicalReaction direction="left-to-right" evidence="27">
        <dbReference type="Rhea" id="RHEA:45261"/>
    </physiologicalReaction>
</comment>
<evidence type="ECO:0000313" key="35">
    <source>
        <dbReference type="Proteomes" id="UP000018467"/>
    </source>
</evidence>
<evidence type="ECO:0000256" key="31">
    <source>
        <dbReference type="ARBA" id="ARBA00032780"/>
    </source>
</evidence>
<dbReference type="Proteomes" id="UP000018467">
    <property type="component" value="Unassembled WGS sequence"/>
</dbReference>
<dbReference type="CTD" id="948"/>
<evidence type="ECO:0000256" key="23">
    <source>
        <dbReference type="ARBA" id="ARBA00023157"/>
    </source>
</evidence>
<dbReference type="PANTHER" id="PTHR11923:SF12">
    <property type="entry name" value="PLATELET GLYCOPROTEIN 4"/>
    <property type="match status" value="1"/>
</dbReference>
<evidence type="ECO:0000256" key="1">
    <source>
        <dbReference type="ARBA" id="ARBA00000542"/>
    </source>
</evidence>
<evidence type="ECO:0000256" key="4">
    <source>
        <dbReference type="ARBA" id="ARBA00000996"/>
    </source>
</evidence>
<evidence type="ECO:0000256" key="27">
    <source>
        <dbReference type="ARBA" id="ARBA00023949"/>
    </source>
</evidence>
<dbReference type="PRINTS" id="PR01610">
    <property type="entry name" value="CD36ANTIGEN"/>
</dbReference>
<dbReference type="FunCoup" id="W5KH52">
    <property type="interactions" value="274"/>
</dbReference>
<dbReference type="GO" id="GO:0033552">
    <property type="term" value="P:response to vitamin B3"/>
    <property type="evidence" value="ECO:0007669"/>
    <property type="project" value="Ensembl"/>
</dbReference>
<dbReference type="PANTHER" id="PTHR11923">
    <property type="entry name" value="SCAVENGER RECEPTOR CLASS B TYPE-1 SR-B1"/>
    <property type="match status" value="1"/>
</dbReference>
<evidence type="ECO:0000256" key="33">
    <source>
        <dbReference type="SAM" id="Phobius"/>
    </source>
</evidence>
<comment type="subcellular location">
    <subcellularLocation>
        <location evidence="6">Apical cell membrane</location>
    </subcellularLocation>
    <subcellularLocation>
        <location evidence="9">Cell membrane</location>
        <topology evidence="9">Multi-pass membrane protein</topology>
    </subcellularLocation>
    <subcellularLocation>
        <location evidence="8">Golgi apparatus</location>
    </subcellularLocation>
    <subcellularLocation>
        <location evidence="7">Membrane raft</location>
    </subcellularLocation>
</comment>
<reference evidence="35" key="2">
    <citation type="journal article" date="2014" name="Nat. Commun.">
        <title>The cavefish genome reveals candidate genes for eye loss.</title>
        <authorList>
            <person name="McGaugh S.E."/>
            <person name="Gross J.B."/>
            <person name="Aken B."/>
            <person name="Blin M."/>
            <person name="Borowsky R."/>
            <person name="Chalopin D."/>
            <person name="Hinaux H."/>
            <person name="Jeffery W.R."/>
            <person name="Keene A."/>
            <person name="Ma L."/>
            <person name="Minx P."/>
            <person name="Murphy D."/>
            <person name="O'Quin K.E."/>
            <person name="Retaux S."/>
            <person name="Rohner N."/>
            <person name="Searle S.M."/>
            <person name="Stahl B.A."/>
            <person name="Tabin C."/>
            <person name="Volff J.N."/>
            <person name="Yoshizawa M."/>
            <person name="Warren W.C."/>
        </authorList>
    </citation>
    <scope>NUCLEOTIDE SEQUENCE [LARGE SCALE GENOMIC DNA]</scope>
    <source>
        <strain evidence="35">female</strain>
    </source>
</reference>
<keyword evidence="19" id="KW-0333">Golgi apparatus</keyword>